<sequence>MEHEQTIPEQRKGEESAPDPDTSTPRRRTGRTTLLIAGAAVLGVLAGTITGYAVQYHREPTPLPPLAQQDIAAPKPLAVNDATSLRSINANRWHKADEDLVAKLVEAPAGATVAFSGGQSPDEFAADFYANPPAGIGSLIRYSVRRIATERWSEDHTNFVEIRLLQFQNRHGAEGFQSGVEAYMPTTKHAGNAGSEVPGVPADFGHLWINSEASEKPGYLPVRRGTAVVRRGDIVMHITYVNNRGEVDEKVVADLAKRQMERL</sequence>
<evidence type="ECO:0000313" key="4">
    <source>
        <dbReference type="Proteomes" id="UP000608522"/>
    </source>
</evidence>
<keyword evidence="2" id="KW-0472">Membrane</keyword>
<comment type="caution">
    <text evidence="3">The sequence shown here is derived from an EMBL/GenBank/DDBJ whole genome shotgun (WGS) entry which is preliminary data.</text>
</comment>
<name>A0ABQ3TH97_9ACTN</name>
<gene>
    <name evidence="3" type="ORF">Sspor_48810</name>
</gene>
<accession>A0ABQ3TH97</accession>
<keyword evidence="2" id="KW-0812">Transmembrane</keyword>
<organism evidence="3 4">
    <name type="scientific">Streptomyces spororaveus</name>
    <dbReference type="NCBI Taxonomy" id="284039"/>
    <lineage>
        <taxon>Bacteria</taxon>
        <taxon>Bacillati</taxon>
        <taxon>Actinomycetota</taxon>
        <taxon>Actinomycetes</taxon>
        <taxon>Kitasatosporales</taxon>
        <taxon>Streptomycetaceae</taxon>
        <taxon>Streptomyces</taxon>
    </lineage>
</organism>
<evidence type="ECO:0000256" key="2">
    <source>
        <dbReference type="SAM" id="Phobius"/>
    </source>
</evidence>
<evidence type="ECO:0000313" key="3">
    <source>
        <dbReference type="EMBL" id="GHI79320.1"/>
    </source>
</evidence>
<dbReference type="RefSeq" id="WP_237403993.1">
    <property type="nucleotide sequence ID" value="NZ_BAAATO010000036.1"/>
</dbReference>
<dbReference type="EMBL" id="BNED01000005">
    <property type="protein sequence ID" value="GHI79320.1"/>
    <property type="molecule type" value="Genomic_DNA"/>
</dbReference>
<keyword evidence="2" id="KW-1133">Transmembrane helix</keyword>
<feature type="transmembrane region" description="Helical" evidence="2">
    <location>
        <begin position="34"/>
        <end position="54"/>
    </location>
</feature>
<dbReference type="Proteomes" id="UP000608522">
    <property type="component" value="Unassembled WGS sequence"/>
</dbReference>
<protein>
    <submittedName>
        <fullName evidence="3">Uncharacterized protein</fullName>
    </submittedName>
</protein>
<feature type="compositionally biased region" description="Basic and acidic residues" evidence="1">
    <location>
        <begin position="1"/>
        <end position="15"/>
    </location>
</feature>
<reference evidence="4" key="1">
    <citation type="submission" date="2023-07" db="EMBL/GenBank/DDBJ databases">
        <title>Whole genome shotgun sequence of Streptomyces spororaveus NBRC 15456.</title>
        <authorList>
            <person name="Komaki H."/>
            <person name="Tamura T."/>
        </authorList>
    </citation>
    <scope>NUCLEOTIDE SEQUENCE [LARGE SCALE GENOMIC DNA]</scope>
    <source>
        <strain evidence="4">NBRC 15456</strain>
    </source>
</reference>
<feature type="region of interest" description="Disordered" evidence="1">
    <location>
        <begin position="1"/>
        <end position="30"/>
    </location>
</feature>
<proteinExistence type="predicted"/>
<keyword evidence="4" id="KW-1185">Reference proteome</keyword>
<evidence type="ECO:0000256" key="1">
    <source>
        <dbReference type="SAM" id="MobiDB-lite"/>
    </source>
</evidence>